<sequence>MSVVNNARASTVRSFRYSGRKPIVPQIQLKTPFDEHTLGLPKGVHQGIPLGLTRSCLVIGYFTEPWAQPLNVRYLDDGTTGGAPLVEDSLMEAIKANTS</sequence>
<keyword evidence="2" id="KW-1185">Reference proteome</keyword>
<reference evidence="1 2" key="1">
    <citation type="journal article" date="2016" name="Nat. Commun.">
        <title>Extremotolerant tardigrade genome and improved radiotolerance of human cultured cells by tardigrade-unique protein.</title>
        <authorList>
            <person name="Hashimoto T."/>
            <person name="Horikawa D.D."/>
            <person name="Saito Y."/>
            <person name="Kuwahara H."/>
            <person name="Kozuka-Hata H."/>
            <person name="Shin-I T."/>
            <person name="Minakuchi Y."/>
            <person name="Ohishi K."/>
            <person name="Motoyama A."/>
            <person name="Aizu T."/>
            <person name="Enomoto A."/>
            <person name="Kondo K."/>
            <person name="Tanaka S."/>
            <person name="Hara Y."/>
            <person name="Koshikawa S."/>
            <person name="Sagara H."/>
            <person name="Miura T."/>
            <person name="Yokobori S."/>
            <person name="Miyagawa K."/>
            <person name="Suzuki Y."/>
            <person name="Kubo T."/>
            <person name="Oyama M."/>
            <person name="Kohara Y."/>
            <person name="Fujiyama A."/>
            <person name="Arakawa K."/>
            <person name="Katayama T."/>
            <person name="Toyoda A."/>
            <person name="Kunieda T."/>
        </authorList>
    </citation>
    <scope>NUCLEOTIDE SEQUENCE [LARGE SCALE GENOMIC DNA]</scope>
    <source>
        <strain evidence="1 2">YOKOZUNA-1</strain>
    </source>
</reference>
<organism evidence="1 2">
    <name type="scientific">Ramazzottius varieornatus</name>
    <name type="common">Water bear</name>
    <name type="synonym">Tardigrade</name>
    <dbReference type="NCBI Taxonomy" id="947166"/>
    <lineage>
        <taxon>Eukaryota</taxon>
        <taxon>Metazoa</taxon>
        <taxon>Ecdysozoa</taxon>
        <taxon>Tardigrada</taxon>
        <taxon>Eutardigrada</taxon>
        <taxon>Parachela</taxon>
        <taxon>Hypsibioidea</taxon>
        <taxon>Ramazzottiidae</taxon>
        <taxon>Ramazzottius</taxon>
    </lineage>
</organism>
<comment type="caution">
    <text evidence="1">The sequence shown here is derived from an EMBL/GenBank/DDBJ whole genome shotgun (WGS) entry which is preliminary data.</text>
</comment>
<evidence type="ECO:0000313" key="1">
    <source>
        <dbReference type="EMBL" id="GAU90646.1"/>
    </source>
</evidence>
<protein>
    <submittedName>
        <fullName evidence="1">Uncharacterized protein</fullName>
    </submittedName>
</protein>
<dbReference type="EMBL" id="BDGG01000001">
    <property type="protein sequence ID" value="GAU90646.1"/>
    <property type="molecule type" value="Genomic_DNA"/>
</dbReference>
<dbReference type="AlphaFoldDB" id="A0A1D1ULP7"/>
<dbReference type="Proteomes" id="UP000186922">
    <property type="component" value="Unassembled WGS sequence"/>
</dbReference>
<accession>A0A1D1ULP7</accession>
<gene>
    <name evidence="1" type="primary">RvY_03035-1</name>
    <name evidence="1" type="synonym">RvY_03035.1</name>
    <name evidence="1" type="ORF">RvY_03035</name>
</gene>
<name>A0A1D1ULP7_RAMVA</name>
<evidence type="ECO:0000313" key="2">
    <source>
        <dbReference type="Proteomes" id="UP000186922"/>
    </source>
</evidence>
<proteinExistence type="predicted"/>